<keyword evidence="2" id="KW-1185">Reference proteome</keyword>
<protein>
    <recommendedName>
        <fullName evidence="3">Lipoprotein</fullName>
    </recommendedName>
</protein>
<organism evidence="1 2">
    <name type="scientific">Pseudoalteromonas tunicata D2</name>
    <dbReference type="NCBI Taxonomy" id="87626"/>
    <lineage>
        <taxon>Bacteria</taxon>
        <taxon>Pseudomonadati</taxon>
        <taxon>Pseudomonadota</taxon>
        <taxon>Gammaproteobacteria</taxon>
        <taxon>Alteromonadales</taxon>
        <taxon>Pseudoalteromonadaceae</taxon>
        <taxon>Pseudoalteromonas</taxon>
    </lineage>
</organism>
<dbReference type="PIRSF" id="PIRSF028101">
    <property type="entry name" value="UCP028101"/>
    <property type="match status" value="1"/>
</dbReference>
<dbReference type="SUPFAM" id="SSF82171">
    <property type="entry name" value="DPP6 N-terminal domain-like"/>
    <property type="match status" value="1"/>
</dbReference>
<dbReference type="Pfam" id="PF07433">
    <property type="entry name" value="DUF1513"/>
    <property type="match status" value="1"/>
</dbReference>
<dbReference type="Gene3D" id="2.130.10.10">
    <property type="entry name" value="YVTN repeat-like/Quinoprotein amine dehydrogenase"/>
    <property type="match status" value="1"/>
</dbReference>
<reference evidence="1 2" key="1">
    <citation type="submission" date="2006-02" db="EMBL/GenBank/DDBJ databases">
        <authorList>
            <person name="Moran M.A."/>
            <person name="Kjelleberg S."/>
            <person name="Egan S."/>
            <person name="Saunders N."/>
            <person name="Thomas T."/>
            <person name="Ferriera S."/>
            <person name="Johnson J."/>
            <person name="Kravitz S."/>
            <person name="Halpern A."/>
            <person name="Remington K."/>
            <person name="Beeson K."/>
            <person name="Tran B."/>
            <person name="Rogers Y.-H."/>
            <person name="Friedman R."/>
            <person name="Venter J.C."/>
        </authorList>
    </citation>
    <scope>NUCLEOTIDE SEQUENCE [LARGE SCALE GENOMIC DNA]</scope>
    <source>
        <strain evidence="1 2">D2</strain>
    </source>
</reference>
<name>A4C9C3_9GAMM</name>
<dbReference type="eggNOG" id="COG3490">
    <property type="taxonomic scope" value="Bacteria"/>
</dbReference>
<gene>
    <name evidence="1" type="ORF">PTD2_09089</name>
</gene>
<dbReference type="AlphaFoldDB" id="A4C9C3"/>
<evidence type="ECO:0008006" key="3">
    <source>
        <dbReference type="Google" id="ProtNLM"/>
    </source>
</evidence>
<sequence length="372" mass="41449">MVIKMTQLARRRFCQSVLGLAGLSILPSCSLQREQQFVSAYSNTDGQHFVAVFNQSGEVFSEVEIPLRGHDIAISHKEPFRVIAFSRRPGAYLYDIDLNKGVIKQTIKANDGRHFFGHGVFSPDGQYLFTTENDYHNQQGKVVVRDAQSLAVIKEFNSGGVGPHQLAWLNDGKTLVIANGGIATHPDTPREKLNVLTMAPNLTYLQSESGTILQQFYPPHHQLSIRHLAVDRRNKVIIAMQYQGPKSDLHPLVYSQQGDGPMVACTASDLLWQQMHQYTASVCIDDAVNVAAVSCPRSGFVSFWDLRTDRLIDTFQIRDCAGVTLSKDGFLLSNGKGEIACIDPFLETASSKMQLTGYKWDNHMQSLKESLF</sequence>
<dbReference type="InterPro" id="IPR008311">
    <property type="entry name" value="UCP028101"/>
</dbReference>
<accession>A4C9C3</accession>
<proteinExistence type="predicted"/>
<dbReference type="STRING" id="87626.PTD2_09089"/>
<dbReference type="EMBL" id="AAOH01000003">
    <property type="protein sequence ID" value="EAR29188.1"/>
    <property type="molecule type" value="Genomic_DNA"/>
</dbReference>
<dbReference type="InterPro" id="IPR015943">
    <property type="entry name" value="WD40/YVTN_repeat-like_dom_sf"/>
</dbReference>
<dbReference type="HOGENOM" id="CLU_047398_0_0_6"/>
<evidence type="ECO:0000313" key="2">
    <source>
        <dbReference type="Proteomes" id="UP000006201"/>
    </source>
</evidence>
<comment type="caution">
    <text evidence="1">The sequence shown here is derived from an EMBL/GenBank/DDBJ whole genome shotgun (WGS) entry which is preliminary data.</text>
</comment>
<evidence type="ECO:0000313" key="1">
    <source>
        <dbReference type="EMBL" id="EAR29188.1"/>
    </source>
</evidence>
<dbReference type="Proteomes" id="UP000006201">
    <property type="component" value="Unassembled WGS sequence"/>
</dbReference>